<keyword evidence="3" id="KW-0067">ATP-binding</keyword>
<dbReference type="STRING" id="1963.AQJ27_00255"/>
<dbReference type="EMBL" id="BDQI01000001">
    <property type="protein sequence ID" value="GAX49673.1"/>
    <property type="molecule type" value="Genomic_DNA"/>
</dbReference>
<dbReference type="InterPro" id="IPR027417">
    <property type="entry name" value="P-loop_NTPase"/>
</dbReference>
<evidence type="ECO:0000256" key="2">
    <source>
        <dbReference type="ARBA" id="ARBA00022741"/>
    </source>
</evidence>
<feature type="region of interest" description="Disordered" evidence="4">
    <location>
        <begin position="261"/>
        <end position="325"/>
    </location>
</feature>
<feature type="domain" description="ATPase AAA-type core" evidence="5">
    <location>
        <begin position="43"/>
        <end position="100"/>
    </location>
</feature>
<feature type="compositionally biased region" description="Pro residues" evidence="4">
    <location>
        <begin position="292"/>
        <end position="308"/>
    </location>
</feature>
<comment type="similarity">
    <text evidence="1">Belongs to the CbxX/CfxQ family.</text>
</comment>
<evidence type="ECO:0000313" key="8">
    <source>
        <dbReference type="Proteomes" id="UP000217446"/>
    </source>
</evidence>
<accession>A0A250V667</accession>
<dbReference type="Pfam" id="PF00004">
    <property type="entry name" value="AAA"/>
    <property type="match status" value="1"/>
</dbReference>
<dbReference type="Gene3D" id="1.10.8.60">
    <property type="match status" value="1"/>
</dbReference>
<evidence type="ECO:0000259" key="6">
    <source>
        <dbReference type="Pfam" id="PF17866"/>
    </source>
</evidence>
<keyword evidence="8" id="KW-1185">Reference proteome</keyword>
<dbReference type="Proteomes" id="UP000217446">
    <property type="component" value="Unassembled WGS sequence"/>
</dbReference>
<evidence type="ECO:0000256" key="1">
    <source>
        <dbReference type="ARBA" id="ARBA00010378"/>
    </source>
</evidence>
<dbReference type="InterPro" id="IPR041627">
    <property type="entry name" value="AAA_lid_6"/>
</dbReference>
<reference evidence="8" key="1">
    <citation type="submission" date="2017-05" db="EMBL/GenBank/DDBJ databases">
        <title>Streptomyces olivochromogenes NBRC 3561 whole genome shotgun sequence.</title>
        <authorList>
            <person name="Dohra H."/>
            <person name="Kodani S."/>
        </authorList>
    </citation>
    <scope>NUCLEOTIDE SEQUENCE [LARGE SCALE GENOMIC DNA]</scope>
    <source>
        <strain evidence="8">NBRC 3561</strain>
    </source>
</reference>
<evidence type="ECO:0000259" key="5">
    <source>
        <dbReference type="Pfam" id="PF00004"/>
    </source>
</evidence>
<feature type="domain" description="CbbX AAA lid" evidence="6">
    <location>
        <begin position="201"/>
        <end position="259"/>
    </location>
</feature>
<dbReference type="PANTHER" id="PTHR43392:SF2">
    <property type="entry name" value="AAA-TYPE ATPASE FAMILY PROTEIN _ ANKYRIN REPEAT FAMILY PROTEIN"/>
    <property type="match status" value="1"/>
</dbReference>
<dbReference type="Gene3D" id="3.40.50.300">
    <property type="entry name" value="P-loop containing nucleotide triphosphate hydrolases"/>
    <property type="match status" value="2"/>
</dbReference>
<dbReference type="AlphaFoldDB" id="A0A250V667"/>
<proteinExistence type="inferred from homology"/>
<comment type="caution">
    <text evidence="7">The sequence shown here is derived from an EMBL/GenBank/DDBJ whole genome shotgun (WGS) entry which is preliminary data.</text>
</comment>
<keyword evidence="2" id="KW-0547">Nucleotide-binding</keyword>
<dbReference type="Pfam" id="PF17866">
    <property type="entry name" value="AAA_lid_6"/>
    <property type="match status" value="1"/>
</dbReference>
<dbReference type="GO" id="GO:0005524">
    <property type="term" value="F:ATP binding"/>
    <property type="evidence" value="ECO:0007669"/>
    <property type="project" value="UniProtKB-KW"/>
</dbReference>
<dbReference type="InterPro" id="IPR050773">
    <property type="entry name" value="CbxX/CfxQ_RuBisCO_ESX"/>
</dbReference>
<evidence type="ECO:0000256" key="3">
    <source>
        <dbReference type="ARBA" id="ARBA00022840"/>
    </source>
</evidence>
<dbReference type="SUPFAM" id="SSF52540">
    <property type="entry name" value="P-loop containing nucleoside triphosphate hydrolases"/>
    <property type="match status" value="1"/>
</dbReference>
<gene>
    <name evidence="7" type="ORF">SO3561_01162</name>
</gene>
<sequence>MLDGLIGLDNVKHQVRTLVNLTQLAQRSAQLGMSAPPMSRHLVFAGPPGTGKTTVARLYGTILAELGALRSGHLVEASRADLVAQIVGGTAIKTTETFTRGAGRGAVRGRGVHPAVRRPRLRRGLPAGDRGHPAELMEDHRDDITVVAAGYSAEMEALLSSNPGLSSRFSRIVEFEDCSVPELVAIMESMCVQHQYELDDTTRKALAVHFERIPKDTGFGNGRAARRVFEEMVDRQMFRPATQPDVTERDLTLPVPEDLGEEAALPDEAGAGGKSPPAARGRRPRTSRLRPAPRPPPGLRARPVPPRPRSWVSRSGATPPAVAST</sequence>
<dbReference type="GO" id="GO:0016887">
    <property type="term" value="F:ATP hydrolysis activity"/>
    <property type="evidence" value="ECO:0007669"/>
    <property type="project" value="InterPro"/>
</dbReference>
<evidence type="ECO:0000256" key="4">
    <source>
        <dbReference type="SAM" id="MobiDB-lite"/>
    </source>
</evidence>
<protein>
    <submittedName>
        <fullName evidence="7">Sporulation protein</fullName>
    </submittedName>
</protein>
<dbReference type="InterPro" id="IPR003959">
    <property type="entry name" value="ATPase_AAA_core"/>
</dbReference>
<name>A0A250V667_STROL</name>
<dbReference type="InterPro" id="IPR000641">
    <property type="entry name" value="CbxX/CfxQ"/>
</dbReference>
<dbReference type="PRINTS" id="PR00819">
    <property type="entry name" value="CBXCFQXSUPER"/>
</dbReference>
<organism evidence="7 8">
    <name type="scientific">Streptomyces olivochromogenes</name>
    <dbReference type="NCBI Taxonomy" id="1963"/>
    <lineage>
        <taxon>Bacteria</taxon>
        <taxon>Bacillati</taxon>
        <taxon>Actinomycetota</taxon>
        <taxon>Actinomycetes</taxon>
        <taxon>Kitasatosporales</taxon>
        <taxon>Streptomycetaceae</taxon>
        <taxon>Streptomyces</taxon>
    </lineage>
</organism>
<dbReference type="PANTHER" id="PTHR43392">
    <property type="entry name" value="AAA-TYPE ATPASE FAMILY PROTEIN / ANKYRIN REPEAT FAMILY PROTEIN"/>
    <property type="match status" value="1"/>
</dbReference>
<evidence type="ECO:0000313" key="7">
    <source>
        <dbReference type="EMBL" id="GAX49673.1"/>
    </source>
</evidence>